<evidence type="ECO:0000313" key="2">
    <source>
        <dbReference type="EMBL" id="MBW0548409.1"/>
    </source>
</evidence>
<evidence type="ECO:0000313" key="3">
    <source>
        <dbReference type="Proteomes" id="UP000765509"/>
    </source>
</evidence>
<evidence type="ECO:0000256" key="1">
    <source>
        <dbReference type="SAM" id="MobiDB-lite"/>
    </source>
</evidence>
<keyword evidence="3" id="KW-1185">Reference proteome</keyword>
<feature type="compositionally biased region" description="Basic residues" evidence="1">
    <location>
        <begin position="22"/>
        <end position="35"/>
    </location>
</feature>
<accession>A0A9Q3IR27</accession>
<sequence>MVNTTNRSHNSIKQDLSAQGRGKNKARPGRPSSRKAHLEDARVASHSPRSIPKSCDINYEPEMIKVNVLRVEPLPSGSHRHISISVQKLVQRRQGRRRGNLSKPLAGGHELLFSHQELSGSGEYHRTLRMSGAVYDGALRIVYKTQNMTVEW</sequence>
<organism evidence="2 3">
    <name type="scientific">Austropuccinia psidii MF-1</name>
    <dbReference type="NCBI Taxonomy" id="1389203"/>
    <lineage>
        <taxon>Eukaryota</taxon>
        <taxon>Fungi</taxon>
        <taxon>Dikarya</taxon>
        <taxon>Basidiomycota</taxon>
        <taxon>Pucciniomycotina</taxon>
        <taxon>Pucciniomycetes</taxon>
        <taxon>Pucciniales</taxon>
        <taxon>Sphaerophragmiaceae</taxon>
        <taxon>Austropuccinia</taxon>
    </lineage>
</organism>
<dbReference type="Proteomes" id="UP000765509">
    <property type="component" value="Unassembled WGS sequence"/>
</dbReference>
<reference evidence="2" key="1">
    <citation type="submission" date="2021-03" db="EMBL/GenBank/DDBJ databases">
        <title>Draft genome sequence of rust myrtle Austropuccinia psidii MF-1, a brazilian biotype.</title>
        <authorList>
            <person name="Quecine M.C."/>
            <person name="Pachon D.M.R."/>
            <person name="Bonatelli M.L."/>
            <person name="Correr F.H."/>
            <person name="Franceschini L.M."/>
            <person name="Leite T.F."/>
            <person name="Margarido G.R.A."/>
            <person name="Almeida C.A."/>
            <person name="Ferrarezi J.A."/>
            <person name="Labate C.A."/>
        </authorList>
    </citation>
    <scope>NUCLEOTIDE SEQUENCE</scope>
    <source>
        <strain evidence="2">MF-1</strain>
    </source>
</reference>
<protein>
    <submittedName>
        <fullName evidence="2">Uncharacterized protein</fullName>
    </submittedName>
</protein>
<comment type="caution">
    <text evidence="2">The sequence shown here is derived from an EMBL/GenBank/DDBJ whole genome shotgun (WGS) entry which is preliminary data.</text>
</comment>
<proteinExistence type="predicted"/>
<feature type="region of interest" description="Disordered" evidence="1">
    <location>
        <begin position="1"/>
        <end position="55"/>
    </location>
</feature>
<dbReference type="EMBL" id="AVOT02053626">
    <property type="protein sequence ID" value="MBW0548409.1"/>
    <property type="molecule type" value="Genomic_DNA"/>
</dbReference>
<dbReference type="AlphaFoldDB" id="A0A9Q3IR27"/>
<feature type="compositionally biased region" description="Polar residues" evidence="1">
    <location>
        <begin position="1"/>
        <end position="17"/>
    </location>
</feature>
<name>A0A9Q3IR27_9BASI</name>
<gene>
    <name evidence="2" type="ORF">O181_088124</name>
</gene>